<evidence type="ECO:0000313" key="8">
    <source>
        <dbReference type="EMBL" id="RVW26793.1"/>
    </source>
</evidence>
<dbReference type="UniPathway" id="UPA00143"/>
<dbReference type="PROSITE" id="PS50097">
    <property type="entry name" value="BTB"/>
    <property type="match status" value="1"/>
</dbReference>
<dbReference type="Pfam" id="PF03000">
    <property type="entry name" value="NPH3"/>
    <property type="match status" value="1"/>
</dbReference>
<sequence>MESCCDLQVDVNGEETFMVDKKIISSFSGRLSKLFAKSRSSVNNFKVIFHDFPGGGENFELVTRFCYNNGIIEINPSNIALLNRAAHFMEMNESVSRRHNLLEQTEKSLEQISYWSWSELLVALKQCQDLPPVAKSSGILQKCLDSLIGRVALASGSEASPYPSNSSPDSSGFRFSCDTRSTESLKNSFSRVTWWFEDLLVLNPNLVEMVVKSMLSRKYDHAIISRFLFYYQKSKFVTATSVEKRKIIESVVDLFCFLDQSSVSCKSLFGILRVALSLNISKGCRNKLESMIGSQIDQAALDNLLVPSPHGSNYLYDVNLVLRFLKAFLRGGISKISPVRLRRVASLVDLYIAEVAPDPSLKPSKFIALTSALPGSARESYDGIYSAMGMYLEVHAGLSEEEKMKICWTLNYDKLSSEACMHLAQNTKFPSKTTVQALISQQSKLKNLLHETNHSRSFTDSPCSISSNGSRGAKDDSQEQIVLYAGKLDISADNERLRAHLQGMQWRVMELEKACRKMQTQMAKIMKSKTTSHSNAISLPKLCS</sequence>
<protein>
    <submittedName>
        <fullName evidence="8">BTB/POZ domain-containing protein</fullName>
    </submittedName>
</protein>
<keyword evidence="2" id="KW-0833">Ubl conjugation pathway</keyword>
<dbReference type="EMBL" id="QGNW01001983">
    <property type="protein sequence ID" value="RVW26793.1"/>
    <property type="molecule type" value="Genomic_DNA"/>
</dbReference>
<feature type="region of interest" description="Disordered" evidence="5">
    <location>
        <begin position="454"/>
        <end position="476"/>
    </location>
</feature>
<organism evidence="8 9">
    <name type="scientific">Vitis vinifera</name>
    <name type="common">Grape</name>
    <dbReference type="NCBI Taxonomy" id="29760"/>
    <lineage>
        <taxon>Eukaryota</taxon>
        <taxon>Viridiplantae</taxon>
        <taxon>Streptophyta</taxon>
        <taxon>Embryophyta</taxon>
        <taxon>Tracheophyta</taxon>
        <taxon>Spermatophyta</taxon>
        <taxon>Magnoliopsida</taxon>
        <taxon>eudicotyledons</taxon>
        <taxon>Gunneridae</taxon>
        <taxon>Pentapetalae</taxon>
        <taxon>rosids</taxon>
        <taxon>Vitales</taxon>
        <taxon>Vitaceae</taxon>
        <taxon>Viteae</taxon>
        <taxon>Vitis</taxon>
    </lineage>
</organism>
<dbReference type="Pfam" id="PF00651">
    <property type="entry name" value="BTB"/>
    <property type="match status" value="1"/>
</dbReference>
<evidence type="ECO:0000256" key="1">
    <source>
        <dbReference type="ARBA" id="ARBA00004906"/>
    </source>
</evidence>
<dbReference type="PROSITE" id="PS51649">
    <property type="entry name" value="NPH3"/>
    <property type="match status" value="1"/>
</dbReference>
<dbReference type="SMART" id="SM00225">
    <property type="entry name" value="BTB"/>
    <property type="match status" value="1"/>
</dbReference>
<accession>A0A438CUB5</accession>
<dbReference type="Gene3D" id="3.30.710.10">
    <property type="entry name" value="Potassium Channel Kv1.1, Chain A"/>
    <property type="match status" value="1"/>
</dbReference>
<dbReference type="Proteomes" id="UP000288805">
    <property type="component" value="Unassembled WGS sequence"/>
</dbReference>
<comment type="pathway">
    <text evidence="1">Protein modification; protein ubiquitination.</text>
</comment>
<feature type="domain" description="NPH3" evidence="7">
    <location>
        <begin position="193"/>
        <end position="444"/>
    </location>
</feature>
<keyword evidence="4" id="KW-0175">Coiled coil</keyword>
<dbReference type="InterPro" id="IPR043454">
    <property type="entry name" value="NPH3/RPT2-like"/>
</dbReference>
<comment type="caution">
    <text evidence="8">The sequence shown here is derived from an EMBL/GenBank/DDBJ whole genome shotgun (WGS) entry which is preliminary data.</text>
</comment>
<dbReference type="GO" id="GO:0016567">
    <property type="term" value="P:protein ubiquitination"/>
    <property type="evidence" value="ECO:0007669"/>
    <property type="project" value="UniProtKB-UniPathway"/>
</dbReference>
<reference evidence="8 9" key="1">
    <citation type="journal article" date="2018" name="PLoS Genet.">
        <title>Population sequencing reveals clonal diversity and ancestral inbreeding in the grapevine cultivar Chardonnay.</title>
        <authorList>
            <person name="Roach M.J."/>
            <person name="Johnson D.L."/>
            <person name="Bohlmann J."/>
            <person name="van Vuuren H.J."/>
            <person name="Jones S.J."/>
            <person name="Pretorius I.S."/>
            <person name="Schmidt S.A."/>
            <person name="Borneman A.R."/>
        </authorList>
    </citation>
    <scope>NUCLEOTIDE SEQUENCE [LARGE SCALE GENOMIC DNA]</scope>
    <source>
        <strain evidence="9">cv. Chardonnay</strain>
        <tissue evidence="8">Leaf</tissue>
    </source>
</reference>
<evidence type="ECO:0000259" key="6">
    <source>
        <dbReference type="PROSITE" id="PS50097"/>
    </source>
</evidence>
<dbReference type="InterPro" id="IPR011333">
    <property type="entry name" value="SKP1/BTB/POZ_sf"/>
</dbReference>
<gene>
    <name evidence="8" type="primary">VvCHDh000050_2</name>
    <name evidence="8" type="ORF">CK203_099711</name>
</gene>
<feature type="domain" description="BTB" evidence="6">
    <location>
        <begin position="5"/>
        <end position="71"/>
    </location>
</feature>
<dbReference type="SUPFAM" id="SSF54695">
    <property type="entry name" value="POZ domain"/>
    <property type="match status" value="1"/>
</dbReference>
<evidence type="ECO:0000259" key="7">
    <source>
        <dbReference type="PROSITE" id="PS51649"/>
    </source>
</evidence>
<dbReference type="InterPro" id="IPR027356">
    <property type="entry name" value="NPH3_dom"/>
</dbReference>
<evidence type="ECO:0000256" key="5">
    <source>
        <dbReference type="SAM" id="MobiDB-lite"/>
    </source>
</evidence>
<name>A0A438CUB5_VITVI</name>
<comment type="similarity">
    <text evidence="3">Belongs to the NPH3 family.</text>
</comment>
<feature type="coiled-coil region" evidence="4">
    <location>
        <begin position="494"/>
        <end position="528"/>
    </location>
</feature>
<evidence type="ECO:0000256" key="2">
    <source>
        <dbReference type="ARBA" id="ARBA00022786"/>
    </source>
</evidence>
<proteinExistence type="inferred from homology"/>
<dbReference type="AlphaFoldDB" id="A0A438CUB5"/>
<evidence type="ECO:0000256" key="3">
    <source>
        <dbReference type="PROSITE-ProRule" id="PRU00982"/>
    </source>
</evidence>
<feature type="compositionally biased region" description="Polar residues" evidence="5">
    <location>
        <begin position="455"/>
        <end position="470"/>
    </location>
</feature>
<evidence type="ECO:0000256" key="4">
    <source>
        <dbReference type="SAM" id="Coils"/>
    </source>
</evidence>
<dbReference type="PANTHER" id="PTHR32370">
    <property type="entry name" value="OS12G0117600 PROTEIN"/>
    <property type="match status" value="1"/>
</dbReference>
<dbReference type="InterPro" id="IPR000210">
    <property type="entry name" value="BTB/POZ_dom"/>
</dbReference>
<evidence type="ECO:0000313" key="9">
    <source>
        <dbReference type="Proteomes" id="UP000288805"/>
    </source>
</evidence>